<keyword evidence="5 8" id="KW-1133">Transmembrane helix</keyword>
<feature type="transmembrane region" description="Helical" evidence="8">
    <location>
        <begin position="380"/>
        <end position="397"/>
    </location>
</feature>
<feature type="transmembrane region" description="Helical" evidence="8">
    <location>
        <begin position="124"/>
        <end position="143"/>
    </location>
</feature>
<evidence type="ECO:0000256" key="2">
    <source>
        <dbReference type="ARBA" id="ARBA00022448"/>
    </source>
</evidence>
<evidence type="ECO:0000313" key="10">
    <source>
        <dbReference type="EMBL" id="WVZ73344.1"/>
    </source>
</evidence>
<dbReference type="EMBL" id="CP144749">
    <property type="protein sequence ID" value="WVZ73344.1"/>
    <property type="molecule type" value="Genomic_DNA"/>
</dbReference>
<dbReference type="AlphaFoldDB" id="A0AAQ3TK44"/>
<reference evidence="10 11" key="1">
    <citation type="submission" date="2024-02" db="EMBL/GenBank/DDBJ databases">
        <title>High-quality chromosome-scale genome assembly of Pensacola bahiagrass (Paspalum notatum Flugge var. saurae).</title>
        <authorList>
            <person name="Vega J.M."/>
            <person name="Podio M."/>
            <person name="Orjuela J."/>
            <person name="Siena L.A."/>
            <person name="Pessino S.C."/>
            <person name="Combes M.C."/>
            <person name="Mariac C."/>
            <person name="Albertini E."/>
            <person name="Pupilli F."/>
            <person name="Ortiz J.P.A."/>
            <person name="Leblanc O."/>
        </authorList>
    </citation>
    <scope>NUCLEOTIDE SEQUENCE [LARGE SCALE GENOMIC DNA]</scope>
    <source>
        <strain evidence="10">R1</strain>
        <tissue evidence="10">Leaf</tissue>
    </source>
</reference>
<feature type="transmembrane region" description="Helical" evidence="8">
    <location>
        <begin position="457"/>
        <end position="479"/>
    </location>
</feature>
<keyword evidence="2" id="KW-0813">Transport</keyword>
<keyword evidence="4" id="KW-0029">Amino-acid transport</keyword>
<evidence type="ECO:0000256" key="7">
    <source>
        <dbReference type="ARBA" id="ARBA00049662"/>
    </source>
</evidence>
<keyword evidence="11" id="KW-1185">Reference proteome</keyword>
<dbReference type="PANTHER" id="PTHR22950">
    <property type="entry name" value="AMINO ACID TRANSPORTER"/>
    <property type="match status" value="1"/>
</dbReference>
<evidence type="ECO:0000256" key="6">
    <source>
        <dbReference type="ARBA" id="ARBA00023136"/>
    </source>
</evidence>
<dbReference type="GO" id="GO:0015179">
    <property type="term" value="F:L-amino acid transmembrane transporter activity"/>
    <property type="evidence" value="ECO:0007669"/>
    <property type="project" value="TreeGrafter"/>
</dbReference>
<evidence type="ECO:0000313" key="11">
    <source>
        <dbReference type="Proteomes" id="UP001341281"/>
    </source>
</evidence>
<dbReference type="PANTHER" id="PTHR22950:SF701">
    <property type="entry name" value="AMINO ACID TRANSPORTER AVT1A-LIKE"/>
    <property type="match status" value="1"/>
</dbReference>
<evidence type="ECO:0000256" key="3">
    <source>
        <dbReference type="ARBA" id="ARBA00022692"/>
    </source>
</evidence>
<keyword evidence="6 8" id="KW-0472">Membrane</keyword>
<feature type="transmembrane region" description="Helical" evidence="8">
    <location>
        <begin position="238"/>
        <end position="256"/>
    </location>
</feature>
<feature type="transmembrane region" description="Helical" evidence="8">
    <location>
        <begin position="268"/>
        <end position="291"/>
    </location>
</feature>
<dbReference type="InterPro" id="IPR013057">
    <property type="entry name" value="AA_transpt_TM"/>
</dbReference>
<sequence length="627" mass="66900">MAAAEWKDRSVGDIEDCLPLCSEDEAEAGSLDSQRWPRSFREATDTYTIAAPPGFGHLGGGDGSGLGSDDLKLPLLSDNPEGKQDSVNNLLAEPVHTDGKLSDGLQQAPATAPITQGCNLTQTVFNGVNVLAGIGIFSAPYTIREGGWASLAVLAFFAVVCCYTGVLLKYCFESKDGVKTFPDIGEAAFGRIGRLLISIVLYTELYSFCVEFIILEGDNLASIFTSATFDWHGIHADGRHFFGVLFAFVVLPSVWLRDLRVISYISAGGVFATLLVFLSVGLVGATGSVGFHMAGKAVKWDGIPFAIGIYGFCYAGHSVFPNIYQSMSDRTKFNKALYICFAICTAIYGAIAVIGYLMFGDNTLSQITLNLPKDSFASKVALWTTVIIPFTKYPYTWTASSLTTCRYSLVINPLARSIEELRPAGFLTDRIFSVTLRTALVASTVCIAFLLPFFGLVMALIGSLLSILVALIMPALCFLKIARNKATRLQVVASLITVVLGAVCAVLGTYSAITSGGATWFRGPHSSDTGLEAAGVPVSTSHTSGADAPAITPRVWWPPCRDLIPSHPAPRGAAPILSRPLREPLAPPLLRSSRNVSRIFVFAPATQSQSTLAVAEGCLCECGTANS</sequence>
<feature type="transmembrane region" description="Helical" evidence="8">
    <location>
        <begin position="192"/>
        <end position="215"/>
    </location>
</feature>
<evidence type="ECO:0000256" key="8">
    <source>
        <dbReference type="SAM" id="Phobius"/>
    </source>
</evidence>
<protein>
    <recommendedName>
        <fullName evidence="9">Amino acid transporter transmembrane domain-containing protein</fullName>
    </recommendedName>
</protein>
<proteinExistence type="inferred from homology"/>
<feature type="transmembrane region" description="Helical" evidence="8">
    <location>
        <begin position="149"/>
        <end position="172"/>
    </location>
</feature>
<dbReference type="Pfam" id="PF01490">
    <property type="entry name" value="Aa_trans"/>
    <property type="match status" value="1"/>
</dbReference>
<dbReference type="GO" id="GO:0005774">
    <property type="term" value="C:vacuolar membrane"/>
    <property type="evidence" value="ECO:0007669"/>
    <property type="project" value="TreeGrafter"/>
</dbReference>
<dbReference type="Proteomes" id="UP001341281">
    <property type="component" value="Chromosome 05"/>
</dbReference>
<evidence type="ECO:0000259" key="9">
    <source>
        <dbReference type="Pfam" id="PF01490"/>
    </source>
</evidence>
<evidence type="ECO:0000256" key="5">
    <source>
        <dbReference type="ARBA" id="ARBA00022989"/>
    </source>
</evidence>
<feature type="transmembrane region" description="Helical" evidence="8">
    <location>
        <begin position="336"/>
        <end position="360"/>
    </location>
</feature>
<name>A0AAQ3TK44_PASNO</name>
<feature type="domain" description="Amino acid transporter transmembrane" evidence="9">
    <location>
        <begin position="120"/>
        <end position="513"/>
    </location>
</feature>
<feature type="transmembrane region" description="Helical" evidence="8">
    <location>
        <begin position="431"/>
        <end position="451"/>
    </location>
</feature>
<feature type="transmembrane region" description="Helical" evidence="8">
    <location>
        <begin position="303"/>
        <end position="324"/>
    </location>
</feature>
<evidence type="ECO:0000256" key="4">
    <source>
        <dbReference type="ARBA" id="ARBA00022970"/>
    </source>
</evidence>
<organism evidence="10 11">
    <name type="scientific">Paspalum notatum var. saurae</name>
    <dbReference type="NCBI Taxonomy" id="547442"/>
    <lineage>
        <taxon>Eukaryota</taxon>
        <taxon>Viridiplantae</taxon>
        <taxon>Streptophyta</taxon>
        <taxon>Embryophyta</taxon>
        <taxon>Tracheophyta</taxon>
        <taxon>Spermatophyta</taxon>
        <taxon>Magnoliopsida</taxon>
        <taxon>Liliopsida</taxon>
        <taxon>Poales</taxon>
        <taxon>Poaceae</taxon>
        <taxon>PACMAD clade</taxon>
        <taxon>Panicoideae</taxon>
        <taxon>Andropogonodae</taxon>
        <taxon>Paspaleae</taxon>
        <taxon>Paspalinae</taxon>
        <taxon>Paspalum</taxon>
    </lineage>
</organism>
<dbReference type="FunFam" id="1.20.1740.10:FF:000047">
    <property type="entry name" value="Amino acid transporter AVT1A"/>
    <property type="match status" value="1"/>
</dbReference>
<comment type="subcellular location">
    <subcellularLocation>
        <location evidence="1">Membrane</location>
        <topology evidence="1">Multi-pass membrane protein</topology>
    </subcellularLocation>
</comment>
<comment type="similarity">
    <text evidence="7">Belongs to the amino acid/polyamine transporter 2 family. Amino acid/auxin permease (AAAP) (TC 2.A.18.5) subfamily.</text>
</comment>
<evidence type="ECO:0000256" key="1">
    <source>
        <dbReference type="ARBA" id="ARBA00004141"/>
    </source>
</evidence>
<accession>A0AAQ3TK44</accession>
<keyword evidence="3 8" id="KW-0812">Transmembrane</keyword>
<gene>
    <name evidence="10" type="ORF">U9M48_021663</name>
</gene>
<feature type="transmembrane region" description="Helical" evidence="8">
    <location>
        <begin position="491"/>
        <end position="513"/>
    </location>
</feature>